<feature type="transmembrane region" description="Helical" evidence="1">
    <location>
        <begin position="284"/>
        <end position="304"/>
    </location>
</feature>
<keyword evidence="1" id="KW-1133">Transmembrane helix</keyword>
<dbReference type="EMBL" id="CP036401">
    <property type="protein sequence ID" value="QBI04128.1"/>
    <property type="molecule type" value="Genomic_DNA"/>
</dbReference>
<dbReference type="OrthoDB" id="8735966at2"/>
<evidence type="ECO:0000313" key="3">
    <source>
        <dbReference type="EMBL" id="QBI04128.1"/>
    </source>
</evidence>
<feature type="transmembrane region" description="Helical" evidence="1">
    <location>
        <begin position="28"/>
        <end position="49"/>
    </location>
</feature>
<gene>
    <name evidence="3" type="ORF">EYF70_27405</name>
    <name evidence="2" type="ORF">GCM10007387_03110</name>
</gene>
<feature type="transmembrane region" description="Helical" evidence="1">
    <location>
        <begin position="200"/>
        <end position="217"/>
    </location>
</feature>
<keyword evidence="4" id="KW-1185">Reference proteome</keyword>
<keyword evidence="1" id="KW-0812">Transmembrane</keyword>
<feature type="transmembrane region" description="Helical" evidence="1">
    <location>
        <begin position="94"/>
        <end position="115"/>
    </location>
</feature>
<dbReference type="RefSeq" id="WP_131148193.1">
    <property type="nucleotide sequence ID" value="NZ_BMWV01000001.1"/>
</dbReference>
<feature type="transmembrane region" description="Helical" evidence="1">
    <location>
        <begin position="457"/>
        <end position="476"/>
    </location>
</feature>
<feature type="transmembrane region" description="Helical" evidence="1">
    <location>
        <begin position="374"/>
        <end position="393"/>
    </location>
</feature>
<feature type="transmembrane region" description="Helical" evidence="1">
    <location>
        <begin position="405"/>
        <end position="421"/>
    </location>
</feature>
<accession>A0A411X5H5</accession>
<evidence type="ECO:0000256" key="1">
    <source>
        <dbReference type="SAM" id="Phobius"/>
    </source>
</evidence>
<sequence length="612" mass="65755">MSAFLYLLLCAWTAAAVARRFAAERGLVAVTVFFGAMLLPFHALGLLELMTGWPGASVGHAALLLLLAVLALRLVPAMPAGFSWPRGQREFLPWLTLAVLTLAVFLLAGVLLAFGRPQGYEVMAYHLPLSVDLLQTHSLMGWDRNFPHTFPANASVLWAVLLDWLPERLVSSADLLLLVPLVMATYTLCRQADADRKASLYACCGLLGVPMVAFSSVELGADIGGMAFAALAMCFVLSSLRPPLAMALAGLCMGLAIGFKSLHLLSAMAVGLVACARGRTLAGALRNAAVFGTVAALAGGFWLLRNAIVLGNPLHPVGVPLIGKWMGWLPAPDFDLSLRQVTQLEWVSNTWQWLVYPWMETQHYGQNFKHSSGLGAFVATAIPGTAVALAAAAVRDGPRLHRVRLSLLFAVLFIVAAWFLLGDRQPRYVLGALPLALPLLAWVVTQATGQWRRVFDITLAVCIVAMLGVFLSRQALQFGDRIVLSRQTARPAFYEYPPLLDALPAGSTILNTADRSWHYPLFGAALSNRVVSMPEARRMMGLPPSLSAPRGLALAAAPLRAAGVTHVFVTGTSVTAGACLQLDNVAQLDRNPVNGMPLGSPRTLYAVRYLCP</sequence>
<feature type="transmembrane region" description="Helical" evidence="1">
    <location>
        <begin position="61"/>
        <end position="82"/>
    </location>
</feature>
<dbReference type="AlphaFoldDB" id="A0A411X5H5"/>
<name>A0A411X5H5_9BURK</name>
<reference evidence="2" key="1">
    <citation type="journal article" date="2014" name="Int. J. Syst. Evol. Microbiol.">
        <title>Complete genome sequence of Corynebacterium casei LMG S-19264T (=DSM 44701T), isolated from a smear-ripened cheese.</title>
        <authorList>
            <consortium name="US DOE Joint Genome Institute (JGI-PGF)"/>
            <person name="Walter F."/>
            <person name="Albersmeier A."/>
            <person name="Kalinowski J."/>
            <person name="Ruckert C."/>
        </authorList>
    </citation>
    <scope>NUCLEOTIDE SEQUENCE</scope>
    <source>
        <strain evidence="2">KCTC 12343</strain>
    </source>
</reference>
<keyword evidence="1" id="KW-0472">Membrane</keyword>
<organism evidence="2 5">
    <name type="scientific">Pseudoduganella albidiflava</name>
    <dbReference type="NCBI Taxonomy" id="321983"/>
    <lineage>
        <taxon>Bacteria</taxon>
        <taxon>Pseudomonadati</taxon>
        <taxon>Pseudomonadota</taxon>
        <taxon>Betaproteobacteria</taxon>
        <taxon>Burkholderiales</taxon>
        <taxon>Oxalobacteraceae</taxon>
        <taxon>Telluria group</taxon>
        <taxon>Pseudoduganella</taxon>
    </lineage>
</organism>
<reference evidence="3 4" key="2">
    <citation type="submission" date="2019-02" db="EMBL/GenBank/DDBJ databases">
        <title>Draft Genome Sequences of Six Type Strains of the Genus Massilia.</title>
        <authorList>
            <person name="Miess H."/>
            <person name="Frediansyhah A."/>
            <person name="Gross H."/>
        </authorList>
    </citation>
    <scope>NUCLEOTIDE SEQUENCE [LARGE SCALE GENOMIC DNA]</scope>
    <source>
        <strain evidence="3 4">DSM 17472</strain>
    </source>
</reference>
<feature type="transmembrane region" description="Helical" evidence="1">
    <location>
        <begin position="223"/>
        <end position="240"/>
    </location>
</feature>
<feature type="transmembrane region" description="Helical" evidence="1">
    <location>
        <begin position="169"/>
        <end position="188"/>
    </location>
</feature>
<dbReference type="Proteomes" id="UP000292307">
    <property type="component" value="Chromosome"/>
</dbReference>
<evidence type="ECO:0000313" key="5">
    <source>
        <dbReference type="Proteomes" id="UP000628442"/>
    </source>
</evidence>
<dbReference type="EMBL" id="BMWV01000001">
    <property type="protein sequence ID" value="GGY24910.1"/>
    <property type="molecule type" value="Genomic_DNA"/>
</dbReference>
<reference evidence="2" key="3">
    <citation type="submission" date="2022-12" db="EMBL/GenBank/DDBJ databases">
        <authorList>
            <person name="Sun Q."/>
            <person name="Kim S."/>
        </authorList>
    </citation>
    <scope>NUCLEOTIDE SEQUENCE</scope>
    <source>
        <strain evidence="2">KCTC 12343</strain>
    </source>
</reference>
<evidence type="ECO:0000313" key="4">
    <source>
        <dbReference type="Proteomes" id="UP000292307"/>
    </source>
</evidence>
<protein>
    <recommendedName>
        <fullName evidence="6">Glycosyltransferase RgtA/B/C/D-like domain-containing protein</fullName>
    </recommendedName>
</protein>
<feature type="transmembrane region" description="Helical" evidence="1">
    <location>
        <begin position="247"/>
        <end position="272"/>
    </location>
</feature>
<feature type="transmembrane region" description="Helical" evidence="1">
    <location>
        <begin position="428"/>
        <end position="445"/>
    </location>
</feature>
<evidence type="ECO:0000313" key="2">
    <source>
        <dbReference type="EMBL" id="GGY24910.1"/>
    </source>
</evidence>
<evidence type="ECO:0008006" key="6">
    <source>
        <dbReference type="Google" id="ProtNLM"/>
    </source>
</evidence>
<dbReference type="Proteomes" id="UP000628442">
    <property type="component" value="Unassembled WGS sequence"/>
</dbReference>
<proteinExistence type="predicted"/>